<accession>A0A2J8VSL4</accession>
<evidence type="ECO:0000313" key="2">
    <source>
        <dbReference type="EMBL" id="PNJ60524.1"/>
    </source>
</evidence>
<reference evidence="2" key="1">
    <citation type="submission" date="2017-12" db="EMBL/GenBank/DDBJ databases">
        <title>High-resolution comparative analysis of great ape genomes.</title>
        <authorList>
            <person name="Pollen A."/>
            <person name="Hastie A."/>
            <person name="Hormozdiari F."/>
            <person name="Dougherty M."/>
            <person name="Liu R."/>
            <person name="Chaisson M."/>
            <person name="Hoppe E."/>
            <person name="Hill C."/>
            <person name="Pang A."/>
            <person name="Hillier L."/>
            <person name="Baker C."/>
            <person name="Armstrong J."/>
            <person name="Shendure J."/>
            <person name="Paten B."/>
            <person name="Wilson R."/>
            <person name="Chao H."/>
            <person name="Schneider V."/>
            <person name="Ventura M."/>
            <person name="Kronenberg Z."/>
            <person name="Murali S."/>
            <person name="Gordon D."/>
            <person name="Cantsilieris S."/>
            <person name="Munson K."/>
            <person name="Nelson B."/>
            <person name="Raja A."/>
            <person name="Underwood J."/>
            <person name="Diekhans M."/>
            <person name="Fiddes I."/>
            <person name="Haussler D."/>
            <person name="Eichler E."/>
        </authorList>
    </citation>
    <scope>NUCLEOTIDE SEQUENCE [LARGE SCALE GENOMIC DNA]</scope>
    <source>
        <strain evidence="2">Susie</strain>
    </source>
</reference>
<dbReference type="AlphaFoldDB" id="A0A2J8VSL4"/>
<dbReference type="EMBL" id="NDHI03003410">
    <property type="protein sequence ID" value="PNJ60520.1"/>
    <property type="molecule type" value="Genomic_DNA"/>
</dbReference>
<evidence type="ECO:0000313" key="1">
    <source>
        <dbReference type="EMBL" id="PNJ60520.1"/>
    </source>
</evidence>
<proteinExistence type="predicted"/>
<comment type="caution">
    <text evidence="2">The sequence shown here is derived from an EMBL/GenBank/DDBJ whole genome shotgun (WGS) entry which is preliminary data.</text>
</comment>
<sequence length="37" mass="4050">MSALNWKPFVYGGLASITAECGLPPRCYARHPMAPSR</sequence>
<organism evidence="2">
    <name type="scientific">Pongo abelii</name>
    <name type="common">Sumatran orangutan</name>
    <name type="synonym">Pongo pygmaeus abelii</name>
    <dbReference type="NCBI Taxonomy" id="9601"/>
    <lineage>
        <taxon>Eukaryota</taxon>
        <taxon>Metazoa</taxon>
        <taxon>Chordata</taxon>
        <taxon>Craniata</taxon>
        <taxon>Vertebrata</taxon>
        <taxon>Euteleostomi</taxon>
        <taxon>Mammalia</taxon>
        <taxon>Eutheria</taxon>
        <taxon>Euarchontoglires</taxon>
        <taxon>Primates</taxon>
        <taxon>Haplorrhini</taxon>
        <taxon>Catarrhini</taxon>
        <taxon>Hominidae</taxon>
        <taxon>Pongo</taxon>
    </lineage>
</organism>
<dbReference type="EMBL" id="NDHI03003410">
    <property type="protein sequence ID" value="PNJ60524.1"/>
    <property type="molecule type" value="Genomic_DNA"/>
</dbReference>
<name>A0A2J8VSL4_PONAB</name>
<protein>
    <submittedName>
        <fullName evidence="1">SLC25A30 isoform 4</fullName>
    </submittedName>
    <submittedName>
        <fullName evidence="2">SLC25A30 isoform 8</fullName>
    </submittedName>
</protein>
<gene>
    <name evidence="2" type="ORF">CR201_G0016739</name>
</gene>